<accession>A0AAW3JSS0</accession>
<dbReference type="SUPFAM" id="SSF52821">
    <property type="entry name" value="Rhodanese/Cell cycle control phosphatase"/>
    <property type="match status" value="1"/>
</dbReference>
<reference evidence="2 3" key="1">
    <citation type="submission" date="2015-10" db="EMBL/GenBank/DDBJ databases">
        <title>Butyribacter intestini gen. nov., sp. nov., a butyric acid-producing bacterium of the family Lachnospiraceae isolated from the human faeces.</title>
        <authorList>
            <person name="Zou Y."/>
            <person name="Xue W."/>
            <person name="Luo G."/>
            <person name="Lv M."/>
        </authorList>
    </citation>
    <scope>NUCLEOTIDE SEQUENCE [LARGE SCALE GENOMIC DNA]</scope>
    <source>
        <strain evidence="2 3">TF01-11</strain>
    </source>
</reference>
<dbReference type="InterPro" id="IPR001763">
    <property type="entry name" value="Rhodanese-like_dom"/>
</dbReference>
<dbReference type="Pfam" id="PF00581">
    <property type="entry name" value="Rhodanese"/>
    <property type="match status" value="1"/>
</dbReference>
<dbReference type="PANTHER" id="PTHR43031:SF16">
    <property type="entry name" value="OXIDOREDUCTASE"/>
    <property type="match status" value="1"/>
</dbReference>
<gene>
    <name evidence="2" type="ORF">APZ18_00480</name>
</gene>
<dbReference type="PROSITE" id="PS50206">
    <property type="entry name" value="RHODANESE_3"/>
    <property type="match status" value="1"/>
</dbReference>
<feature type="domain" description="Rhodanese" evidence="1">
    <location>
        <begin position="23"/>
        <end position="119"/>
    </location>
</feature>
<dbReference type="EMBL" id="LLKB01000001">
    <property type="protein sequence ID" value="KQC85723.1"/>
    <property type="molecule type" value="Genomic_DNA"/>
</dbReference>
<comment type="caution">
    <text evidence="2">The sequence shown here is derived from an EMBL/GenBank/DDBJ whole genome shotgun (WGS) entry which is preliminary data.</text>
</comment>
<name>A0AAW3JSS0_9FIRM</name>
<dbReference type="Gene3D" id="3.40.250.10">
    <property type="entry name" value="Rhodanese-like domain"/>
    <property type="match status" value="1"/>
</dbReference>
<dbReference type="RefSeq" id="WP_055940525.1">
    <property type="nucleotide sequence ID" value="NZ_JAQDCV010000006.1"/>
</dbReference>
<protein>
    <recommendedName>
        <fullName evidence="1">Rhodanese domain-containing protein</fullName>
    </recommendedName>
</protein>
<evidence type="ECO:0000259" key="1">
    <source>
        <dbReference type="PROSITE" id="PS50206"/>
    </source>
</evidence>
<evidence type="ECO:0000313" key="3">
    <source>
        <dbReference type="Proteomes" id="UP000050833"/>
    </source>
</evidence>
<dbReference type="AlphaFoldDB" id="A0AAW3JSS0"/>
<evidence type="ECO:0000313" key="2">
    <source>
        <dbReference type="EMBL" id="KQC85723.1"/>
    </source>
</evidence>
<dbReference type="SMART" id="SM00450">
    <property type="entry name" value="RHOD"/>
    <property type="match status" value="1"/>
</dbReference>
<dbReference type="InterPro" id="IPR050229">
    <property type="entry name" value="GlpE_sulfurtransferase"/>
</dbReference>
<dbReference type="InterPro" id="IPR036873">
    <property type="entry name" value="Rhodanese-like_dom_sf"/>
</dbReference>
<dbReference type="CDD" id="cd00158">
    <property type="entry name" value="RHOD"/>
    <property type="match status" value="1"/>
</dbReference>
<proteinExistence type="predicted"/>
<keyword evidence="3" id="KW-1185">Reference proteome</keyword>
<dbReference type="PANTHER" id="PTHR43031">
    <property type="entry name" value="FAD-DEPENDENT OXIDOREDUCTASE"/>
    <property type="match status" value="1"/>
</dbReference>
<organism evidence="2 3">
    <name type="scientific">Butyribacter intestini</name>
    <dbReference type="NCBI Taxonomy" id="1703332"/>
    <lineage>
        <taxon>Bacteria</taxon>
        <taxon>Bacillati</taxon>
        <taxon>Bacillota</taxon>
        <taxon>Clostridia</taxon>
        <taxon>Lachnospirales</taxon>
        <taxon>Lachnospiraceae</taxon>
        <taxon>Butyribacter</taxon>
    </lineage>
</organism>
<dbReference type="Proteomes" id="UP000050833">
    <property type="component" value="Unassembled WGS sequence"/>
</dbReference>
<sequence length="122" mass="14215">MNFDNIKNSIRILPSKQLKEYLGRSDVLIFDLRDKKDYDAEHISGAVWIDIDLLEKDIRRILSRSYVTNEDREIFNKKGIRLIILYCDKGNQSIVATRDLVKLGYPVVSLNGGFEKYKEIYG</sequence>